<reference evidence="2 3" key="1">
    <citation type="submission" date="2023-12" db="EMBL/GenBank/DDBJ databases">
        <title>Baltic Sea Cyanobacteria.</title>
        <authorList>
            <person name="Delbaje E."/>
            <person name="Fewer D.P."/>
            <person name="Shishido T.K."/>
        </authorList>
    </citation>
    <scope>NUCLEOTIDE SEQUENCE [LARGE SCALE GENOMIC DNA]</scope>
    <source>
        <strain evidence="2 3">UHCC 0281</strain>
    </source>
</reference>
<dbReference type="EMBL" id="JAYGHY010000004">
    <property type="protein sequence ID" value="MEA5441366.1"/>
    <property type="molecule type" value="Genomic_DNA"/>
</dbReference>
<dbReference type="RefSeq" id="WP_323355511.1">
    <property type="nucleotide sequence ID" value="NZ_JAYGHY010000004.1"/>
</dbReference>
<dbReference type="GO" id="GO:0016787">
    <property type="term" value="F:hydrolase activity"/>
    <property type="evidence" value="ECO:0007669"/>
    <property type="project" value="UniProtKB-KW"/>
</dbReference>
<dbReference type="Gene3D" id="3.10.129.10">
    <property type="entry name" value="Hotdog Thioesterase"/>
    <property type="match status" value="1"/>
</dbReference>
<dbReference type="Pfam" id="PF13279">
    <property type="entry name" value="4HBT_2"/>
    <property type="match status" value="1"/>
</dbReference>
<comment type="caution">
    <text evidence="2">The sequence shown here is derived from an EMBL/GenBank/DDBJ whole genome shotgun (WGS) entry which is preliminary data.</text>
</comment>
<proteinExistence type="predicted"/>
<dbReference type="Proteomes" id="UP001302329">
    <property type="component" value="Unassembled WGS sequence"/>
</dbReference>
<dbReference type="InterPro" id="IPR006684">
    <property type="entry name" value="YbgC/YbaW"/>
</dbReference>
<dbReference type="SUPFAM" id="SSF54637">
    <property type="entry name" value="Thioesterase/thiol ester dehydrase-isomerase"/>
    <property type="match status" value="1"/>
</dbReference>
<gene>
    <name evidence="2" type="ORF">VB739_02245</name>
</gene>
<protein>
    <submittedName>
        <fullName evidence="2">Acyl-CoA thioesterase</fullName>
        <ecNumber evidence="2">3.1.2.-</ecNumber>
    </submittedName>
</protein>
<evidence type="ECO:0000313" key="3">
    <source>
        <dbReference type="Proteomes" id="UP001302329"/>
    </source>
</evidence>
<name>A0ABU5SS73_9CYAN</name>
<organism evidence="2 3">
    <name type="scientific">Cyanobium gracile UHCC 0281</name>
    <dbReference type="NCBI Taxonomy" id="3110309"/>
    <lineage>
        <taxon>Bacteria</taxon>
        <taxon>Bacillati</taxon>
        <taxon>Cyanobacteriota</taxon>
        <taxon>Cyanophyceae</taxon>
        <taxon>Synechococcales</taxon>
        <taxon>Prochlorococcaceae</taxon>
        <taxon>Cyanobium</taxon>
    </lineage>
</organism>
<dbReference type="InterPro" id="IPR029069">
    <property type="entry name" value="HotDog_dom_sf"/>
</dbReference>
<dbReference type="EC" id="3.1.2.-" evidence="2"/>
<accession>A0ABU5SS73</accession>
<evidence type="ECO:0000256" key="1">
    <source>
        <dbReference type="ARBA" id="ARBA00022801"/>
    </source>
</evidence>
<sequence length="154" mass="17107">MQRSDEAWWHLRRRVLPQHTDHAGVMWHGAYLAWLEEARVEALDRAGLAYSTLSARGLELPVVGLRIDYRRALLHGESVEIRSRVLPRLGVKLPWHSQFIGPDGAVAAEASVDLVLVDLSGGASQRRLLRRLPQDLEQALAILRSGPAAASDQP</sequence>
<dbReference type="CDD" id="cd00586">
    <property type="entry name" value="4HBT"/>
    <property type="match status" value="1"/>
</dbReference>
<keyword evidence="1 2" id="KW-0378">Hydrolase</keyword>
<keyword evidence="3" id="KW-1185">Reference proteome</keyword>
<evidence type="ECO:0000313" key="2">
    <source>
        <dbReference type="EMBL" id="MEA5441366.1"/>
    </source>
</evidence>
<dbReference type="PIRSF" id="PIRSF003230">
    <property type="entry name" value="YbgC"/>
    <property type="match status" value="1"/>
</dbReference>